<protein>
    <recommendedName>
        <fullName evidence="3">dUTP diphosphatase</fullName>
        <ecNumber evidence="3">3.6.1.23</ecNumber>
    </recommendedName>
</protein>
<comment type="pathway">
    <text evidence="1">Pyrimidine metabolism; dUMP biosynthesis; dUMP from dCTP (dUTP route): step 2/2.</text>
</comment>
<feature type="compositionally biased region" description="Basic and acidic residues" evidence="5">
    <location>
        <begin position="81"/>
        <end position="92"/>
    </location>
</feature>
<dbReference type="EMBL" id="JARBDR010000496">
    <property type="protein sequence ID" value="KAJ8311502.1"/>
    <property type="molecule type" value="Genomic_DNA"/>
</dbReference>
<gene>
    <name evidence="7" type="ORF">KUTeg_010857</name>
</gene>
<comment type="caution">
    <text evidence="7">The sequence shown here is derived from an EMBL/GenBank/DDBJ whole genome shotgun (WGS) entry which is preliminary data.</text>
</comment>
<feature type="region of interest" description="Disordered" evidence="5">
    <location>
        <begin position="81"/>
        <end position="101"/>
    </location>
</feature>
<evidence type="ECO:0000259" key="6">
    <source>
        <dbReference type="Pfam" id="PF00692"/>
    </source>
</evidence>
<evidence type="ECO:0000256" key="3">
    <source>
        <dbReference type="ARBA" id="ARBA00012379"/>
    </source>
</evidence>
<dbReference type="InterPro" id="IPR029054">
    <property type="entry name" value="dUTPase-like"/>
</dbReference>
<dbReference type="Pfam" id="PF00692">
    <property type="entry name" value="dUTPase"/>
    <property type="match status" value="1"/>
</dbReference>
<organism evidence="7 8">
    <name type="scientific">Tegillarca granosa</name>
    <name type="common">Malaysian cockle</name>
    <name type="synonym">Anadara granosa</name>
    <dbReference type="NCBI Taxonomy" id="220873"/>
    <lineage>
        <taxon>Eukaryota</taxon>
        <taxon>Metazoa</taxon>
        <taxon>Spiralia</taxon>
        <taxon>Lophotrochozoa</taxon>
        <taxon>Mollusca</taxon>
        <taxon>Bivalvia</taxon>
        <taxon>Autobranchia</taxon>
        <taxon>Pteriomorphia</taxon>
        <taxon>Arcoida</taxon>
        <taxon>Arcoidea</taxon>
        <taxon>Arcidae</taxon>
        <taxon>Tegillarca</taxon>
    </lineage>
</organism>
<accession>A0ABQ9F6J8</accession>
<comment type="similarity">
    <text evidence="2">Belongs to the dUTPase family.</text>
</comment>
<proteinExistence type="inferred from homology"/>
<evidence type="ECO:0000256" key="4">
    <source>
        <dbReference type="ARBA" id="ARBA00023080"/>
    </source>
</evidence>
<evidence type="ECO:0000256" key="5">
    <source>
        <dbReference type="SAM" id="MobiDB-lite"/>
    </source>
</evidence>
<evidence type="ECO:0000256" key="2">
    <source>
        <dbReference type="ARBA" id="ARBA00006581"/>
    </source>
</evidence>
<dbReference type="PANTHER" id="PTHR11241">
    <property type="entry name" value="DEOXYURIDINE 5'-TRIPHOSPHATE NUCLEOTIDOHYDROLASE"/>
    <property type="match status" value="1"/>
</dbReference>
<dbReference type="EC" id="3.6.1.23" evidence="3"/>
<dbReference type="Proteomes" id="UP001217089">
    <property type="component" value="Unassembled WGS sequence"/>
</dbReference>
<evidence type="ECO:0000256" key="1">
    <source>
        <dbReference type="ARBA" id="ARBA00005142"/>
    </source>
</evidence>
<name>A0ABQ9F6J8_TEGGR</name>
<evidence type="ECO:0000313" key="8">
    <source>
        <dbReference type="Proteomes" id="UP001217089"/>
    </source>
</evidence>
<reference evidence="7 8" key="1">
    <citation type="submission" date="2022-12" db="EMBL/GenBank/DDBJ databases">
        <title>Chromosome-level genome of Tegillarca granosa.</title>
        <authorList>
            <person name="Kim J."/>
        </authorList>
    </citation>
    <scope>NUCLEOTIDE SEQUENCE [LARGE SCALE GENOMIC DNA]</scope>
    <source>
        <strain evidence="7">Teg-2019</strain>
        <tissue evidence="7">Adductor muscle</tissue>
    </source>
</reference>
<dbReference type="SUPFAM" id="SSF51283">
    <property type="entry name" value="dUTPase-like"/>
    <property type="match status" value="1"/>
</dbReference>
<dbReference type="Gene3D" id="2.70.40.10">
    <property type="match status" value="1"/>
</dbReference>
<evidence type="ECO:0000313" key="7">
    <source>
        <dbReference type="EMBL" id="KAJ8311502.1"/>
    </source>
</evidence>
<feature type="region of interest" description="Disordered" evidence="5">
    <location>
        <begin position="1"/>
        <end position="20"/>
    </location>
</feature>
<dbReference type="InterPro" id="IPR036157">
    <property type="entry name" value="dUTPase-like_sf"/>
</dbReference>
<dbReference type="InterPro" id="IPR008181">
    <property type="entry name" value="dUTPase"/>
</dbReference>
<keyword evidence="8" id="KW-1185">Reference proteome</keyword>
<dbReference type="PANTHER" id="PTHR11241:SF0">
    <property type="entry name" value="DEOXYURIDINE 5'-TRIPHOSPHATE NUCLEOTIDOHYDROLASE"/>
    <property type="match status" value="1"/>
</dbReference>
<feature type="domain" description="dUTPase-like" evidence="6">
    <location>
        <begin position="58"/>
        <end position="99"/>
    </location>
</feature>
<keyword evidence="4" id="KW-0546">Nucleotide metabolism</keyword>
<sequence length="101" mass="11099">MSTIAEQLVGKENITSSPAKRQRTMLLDSVVLRFAKLTEKALTPTRAPRSGLAAKHFIDIGEGDRIAQLICEKIYMPELKEHAKLDDTDRGEGGFGSTGRN</sequence>